<comment type="subcellular location">
    <subcellularLocation>
        <location evidence="7">Cytoplasm</location>
    </subcellularLocation>
</comment>
<evidence type="ECO:0000259" key="9">
    <source>
        <dbReference type="Pfam" id="PF01507"/>
    </source>
</evidence>
<feature type="binding site" evidence="7">
    <location>
        <position position="204"/>
    </location>
    <ligand>
        <name>[4Fe-4S] cluster</name>
        <dbReference type="ChEBI" id="CHEBI:49883"/>
    </ligand>
</feature>
<evidence type="ECO:0000256" key="7">
    <source>
        <dbReference type="HAMAP-Rule" id="MF_00063"/>
    </source>
</evidence>
<dbReference type="CDD" id="cd00488">
    <property type="entry name" value="PCD_DCoH"/>
    <property type="match status" value="1"/>
</dbReference>
<dbReference type="Gene3D" id="3.40.50.620">
    <property type="entry name" value="HUPs"/>
    <property type="match status" value="1"/>
</dbReference>
<evidence type="ECO:0000256" key="3">
    <source>
        <dbReference type="ARBA" id="ARBA00009732"/>
    </source>
</evidence>
<dbReference type="SUPFAM" id="SSF52402">
    <property type="entry name" value="Adenine nucleotide alpha hydrolases-like"/>
    <property type="match status" value="1"/>
</dbReference>
<evidence type="ECO:0000256" key="1">
    <source>
        <dbReference type="ARBA" id="ARBA00001554"/>
    </source>
</evidence>
<feature type="binding site" evidence="7">
    <location>
        <position position="121"/>
    </location>
    <ligand>
        <name>[4Fe-4S] cluster</name>
        <dbReference type="ChEBI" id="CHEBI:49883"/>
    </ligand>
</feature>
<dbReference type="InterPro" id="IPR014729">
    <property type="entry name" value="Rossmann-like_a/b/a_fold"/>
</dbReference>
<dbReference type="GO" id="GO:0004604">
    <property type="term" value="F:phosphoadenylyl-sulfate reductase (thioredoxin) activity"/>
    <property type="evidence" value="ECO:0007669"/>
    <property type="project" value="UniProtKB-EC"/>
</dbReference>
<dbReference type="HAMAP" id="MF_00063">
    <property type="entry name" value="CysH"/>
    <property type="match status" value="1"/>
</dbReference>
<organism evidence="10 11">
    <name type="scientific">Blastococcus brunescens</name>
    <dbReference type="NCBI Taxonomy" id="1564165"/>
    <lineage>
        <taxon>Bacteria</taxon>
        <taxon>Bacillati</taxon>
        <taxon>Actinomycetota</taxon>
        <taxon>Actinomycetes</taxon>
        <taxon>Geodermatophilales</taxon>
        <taxon>Geodermatophilaceae</taxon>
        <taxon>Blastococcus</taxon>
    </lineage>
</organism>
<comment type="cofactor">
    <cofactor evidence="7">
        <name>[4Fe-4S] cluster</name>
        <dbReference type="ChEBI" id="CHEBI:49883"/>
    </cofactor>
    <text evidence="7">Binds 1 [4Fe-4S] cluster per subunit.</text>
</comment>
<dbReference type="NCBIfam" id="NF002017">
    <property type="entry name" value="PRK00823.1-2"/>
    <property type="match status" value="1"/>
</dbReference>
<feature type="binding site" evidence="7">
    <location>
        <position position="207"/>
    </location>
    <ligand>
        <name>[4Fe-4S] cluster</name>
        <dbReference type="ChEBI" id="CHEBI:49883"/>
    </ligand>
</feature>
<comment type="similarity">
    <text evidence="3 7">Belongs to the PAPS reductase family. CysH subfamily.</text>
</comment>
<keyword evidence="5" id="KW-0456">Lyase</keyword>
<comment type="catalytic activity">
    <reaction evidence="7">
        <text>[thioredoxin]-disulfide + sulfite + AMP + 2 H(+) = adenosine 5'-phosphosulfate + [thioredoxin]-dithiol</text>
        <dbReference type="Rhea" id="RHEA:21976"/>
        <dbReference type="Rhea" id="RHEA-COMP:10698"/>
        <dbReference type="Rhea" id="RHEA-COMP:10700"/>
        <dbReference type="ChEBI" id="CHEBI:15378"/>
        <dbReference type="ChEBI" id="CHEBI:17359"/>
        <dbReference type="ChEBI" id="CHEBI:29950"/>
        <dbReference type="ChEBI" id="CHEBI:50058"/>
        <dbReference type="ChEBI" id="CHEBI:58243"/>
        <dbReference type="ChEBI" id="CHEBI:456215"/>
        <dbReference type="EC" id="1.8.4.10"/>
    </reaction>
</comment>
<comment type="pathway">
    <text evidence="6 7">Sulfur metabolism; hydrogen sulfide biosynthesis; sulfite from sulfate.</text>
</comment>
<protein>
    <recommendedName>
        <fullName evidence="7">Adenosine 5'-phosphosulfate reductase</fullName>
        <shortName evidence="7">APS reductase</shortName>
        <ecNumber evidence="7">1.8.4.10</ecNumber>
    </recommendedName>
    <alternativeName>
        <fullName evidence="7">5'-adenylylsulfate reductase</fullName>
    </alternativeName>
    <alternativeName>
        <fullName evidence="7">Thioredoxin-dependent 5'-adenylylsulfate reductase</fullName>
    </alternativeName>
</protein>
<dbReference type="CDD" id="cd23945">
    <property type="entry name" value="PAPS_reductase"/>
    <property type="match status" value="1"/>
</dbReference>
<accession>A0ABZ1B8Y9</accession>
<dbReference type="Proteomes" id="UP001324287">
    <property type="component" value="Chromosome"/>
</dbReference>
<keyword evidence="4 7" id="KW-0560">Oxidoreductase</keyword>
<dbReference type="InterPro" id="IPR004511">
    <property type="entry name" value="PAPS/APS_Rdtase"/>
</dbReference>
<feature type="region of interest" description="Disordered" evidence="8">
    <location>
        <begin position="215"/>
        <end position="246"/>
    </location>
</feature>
<dbReference type="Pfam" id="PF01329">
    <property type="entry name" value="Pterin_4a"/>
    <property type="match status" value="1"/>
</dbReference>
<dbReference type="RefSeq" id="WP_324278153.1">
    <property type="nucleotide sequence ID" value="NZ_CP141261.1"/>
</dbReference>
<comment type="similarity">
    <text evidence="2">Belongs to the pterin-4-alpha-carbinolamine dehydratase family.</text>
</comment>
<dbReference type="PANTHER" id="PTHR46509:SF1">
    <property type="entry name" value="PHOSPHOADENOSINE PHOSPHOSULFATE REDUCTASE"/>
    <property type="match status" value="1"/>
</dbReference>
<dbReference type="NCBIfam" id="NF002537">
    <property type="entry name" value="PRK02090.1"/>
    <property type="match status" value="1"/>
</dbReference>
<keyword evidence="7" id="KW-0411">Iron-sulfur</keyword>
<evidence type="ECO:0000313" key="10">
    <source>
        <dbReference type="EMBL" id="WRL66842.1"/>
    </source>
</evidence>
<dbReference type="EC" id="1.8.4.10" evidence="7"/>
<keyword evidence="7" id="KW-0479">Metal-binding</keyword>
<dbReference type="PANTHER" id="PTHR46509">
    <property type="entry name" value="PHOSPHOADENOSINE PHOSPHOSULFATE REDUCTASE"/>
    <property type="match status" value="1"/>
</dbReference>
<sequence length="356" mass="37959">MAVRPTPELAADADARFADIADPVEQALVVLRWAGETFGADFAITSSMADGLLAHLASRAIPGVNVVFLDTGYHFAETIGTRDWITGVLPITLVNATPPQTVAEQDLSFGPRLFERDPDLCCELRKVKPLAQALAGFAAWGSGVRRDESPTRAGTRLVDWDATRGMVKVNPMAAWTQDDVDAYVAEHQVPVNPLFELGYGSIGCEPCTRPVAPGRTRAPAAGPVGARPSAASTPDGGPRPTPRVTGPWDGAAPARHHGWHVPSSTPLPDQIAAALPELPEWSGDAGGIRRSVQLPTFRDAVAAIVAIADVAEEMDHHPDVDLRWRTLHLSVVTHSAGGVTELDLQLARRIDSLLPH</sequence>
<comment type="catalytic activity">
    <reaction evidence="1">
        <text>(4aS,6R)-4a-hydroxy-L-erythro-5,6,7,8-tetrahydrobiopterin = (6R)-L-erythro-6,7-dihydrobiopterin + H2O</text>
        <dbReference type="Rhea" id="RHEA:11920"/>
        <dbReference type="ChEBI" id="CHEBI:15377"/>
        <dbReference type="ChEBI" id="CHEBI:15642"/>
        <dbReference type="ChEBI" id="CHEBI:43120"/>
        <dbReference type="EC" id="4.2.1.96"/>
    </reaction>
</comment>
<comment type="function">
    <text evidence="7">Catalyzes the formation of sulfite from adenosine 5'-phosphosulfate (APS) using thioredoxin as an electron donor.</text>
</comment>
<comment type="caution">
    <text evidence="7">Lacks conserved residue(s) required for the propagation of feature annotation.</text>
</comment>
<feature type="domain" description="Phosphoadenosine phosphosulphate reductase" evidence="9">
    <location>
        <begin position="51"/>
        <end position="210"/>
    </location>
</feature>
<gene>
    <name evidence="7" type="primary">cysH</name>
    <name evidence="10" type="ORF">U6N30_03995</name>
</gene>
<name>A0ABZ1B8Y9_9ACTN</name>
<evidence type="ECO:0000313" key="11">
    <source>
        <dbReference type="Proteomes" id="UP001324287"/>
    </source>
</evidence>
<evidence type="ECO:0000256" key="5">
    <source>
        <dbReference type="ARBA" id="ARBA00023239"/>
    </source>
</evidence>
<keyword evidence="7" id="KW-0408">Iron</keyword>
<keyword evidence="11" id="KW-1185">Reference proteome</keyword>
<proteinExistence type="inferred from homology"/>
<reference evidence="10 11" key="1">
    <citation type="submission" date="2023-12" db="EMBL/GenBank/DDBJ databases">
        <title>Blastococcus brunescens sp. nov., an actonobacterium isolated from sandstone collected in sahara desert.</title>
        <authorList>
            <person name="Gtari M."/>
            <person name="Ghodhbane F."/>
        </authorList>
    </citation>
    <scope>NUCLEOTIDE SEQUENCE [LARGE SCALE GENOMIC DNA]</scope>
    <source>
        <strain evidence="10 11">BMG 8361</strain>
    </source>
</reference>
<evidence type="ECO:0000256" key="6">
    <source>
        <dbReference type="ARBA" id="ARBA00024327"/>
    </source>
</evidence>
<dbReference type="SUPFAM" id="SSF55248">
    <property type="entry name" value="PCD-like"/>
    <property type="match status" value="1"/>
</dbReference>
<evidence type="ECO:0000256" key="8">
    <source>
        <dbReference type="SAM" id="MobiDB-lite"/>
    </source>
</evidence>
<keyword evidence="7" id="KW-0963">Cytoplasm</keyword>
<dbReference type="Pfam" id="PF01507">
    <property type="entry name" value="PAPS_reduct"/>
    <property type="match status" value="1"/>
</dbReference>
<dbReference type="InterPro" id="IPR036428">
    <property type="entry name" value="PCD_sf"/>
</dbReference>
<feature type="binding site" evidence="7">
    <location>
        <position position="122"/>
    </location>
    <ligand>
        <name>[4Fe-4S] cluster</name>
        <dbReference type="ChEBI" id="CHEBI:49883"/>
    </ligand>
</feature>
<dbReference type="InterPro" id="IPR002500">
    <property type="entry name" value="PAPS_reduct_dom"/>
</dbReference>
<dbReference type="EMBL" id="CP141261">
    <property type="protein sequence ID" value="WRL66842.1"/>
    <property type="molecule type" value="Genomic_DNA"/>
</dbReference>
<dbReference type="Gene3D" id="3.30.1360.20">
    <property type="entry name" value="Transcriptional coactivator/pterin dehydratase"/>
    <property type="match status" value="1"/>
</dbReference>
<evidence type="ECO:0000256" key="2">
    <source>
        <dbReference type="ARBA" id="ARBA00006472"/>
    </source>
</evidence>
<dbReference type="InterPro" id="IPR001533">
    <property type="entry name" value="Pterin_deHydtase"/>
</dbReference>
<evidence type="ECO:0000256" key="4">
    <source>
        <dbReference type="ARBA" id="ARBA00023002"/>
    </source>
</evidence>